<organism evidence="5">
    <name type="scientific">marine sediment metagenome</name>
    <dbReference type="NCBI Taxonomy" id="412755"/>
    <lineage>
        <taxon>unclassified sequences</taxon>
        <taxon>metagenomes</taxon>
        <taxon>ecological metagenomes</taxon>
    </lineage>
</organism>
<evidence type="ECO:0000313" key="5">
    <source>
        <dbReference type="EMBL" id="GAH09982.1"/>
    </source>
</evidence>
<sequence length="98" mass="10902">GITVVDFSADWCGPCHMISPILHDLEHEGLIKVISVDVDLNKELAINFGIQAIPYLVFYKNSVRVHNNIKLEGYEVMKDGVVLGALPANMLRKIISQL</sequence>
<reference evidence="5" key="1">
    <citation type="journal article" date="2014" name="Front. Microbiol.">
        <title>High frequency of phylogenetically diverse reductive dehalogenase-homologous genes in deep subseafloor sedimentary metagenomes.</title>
        <authorList>
            <person name="Kawai M."/>
            <person name="Futagami T."/>
            <person name="Toyoda A."/>
            <person name="Takaki Y."/>
            <person name="Nishi S."/>
            <person name="Hori S."/>
            <person name="Arai W."/>
            <person name="Tsubouchi T."/>
            <person name="Morono Y."/>
            <person name="Uchiyama I."/>
            <person name="Ito T."/>
            <person name="Fujiyama A."/>
            <person name="Inagaki F."/>
            <person name="Takami H."/>
        </authorList>
    </citation>
    <scope>NUCLEOTIDE SEQUENCE</scope>
    <source>
        <strain evidence="5">Expedition CK06-06</strain>
    </source>
</reference>
<protein>
    <recommendedName>
        <fullName evidence="4">Thioredoxin domain-containing protein</fullName>
    </recommendedName>
</protein>
<keyword evidence="1" id="KW-0813">Transport</keyword>
<dbReference type="Pfam" id="PF00085">
    <property type="entry name" value="Thioredoxin"/>
    <property type="match status" value="1"/>
</dbReference>
<keyword evidence="3" id="KW-1015">Disulfide bond</keyword>
<gene>
    <name evidence="5" type="ORF">S01H4_64388</name>
</gene>
<dbReference type="PRINTS" id="PR00421">
    <property type="entry name" value="THIOREDOXIN"/>
</dbReference>
<feature type="domain" description="Thioredoxin" evidence="4">
    <location>
        <begin position="1"/>
        <end position="98"/>
    </location>
</feature>
<dbReference type="GO" id="GO:0005829">
    <property type="term" value="C:cytosol"/>
    <property type="evidence" value="ECO:0007669"/>
    <property type="project" value="TreeGrafter"/>
</dbReference>
<dbReference type="InterPro" id="IPR017937">
    <property type="entry name" value="Thioredoxin_CS"/>
</dbReference>
<comment type="caution">
    <text evidence="5">The sequence shown here is derived from an EMBL/GenBank/DDBJ whole genome shotgun (WGS) entry which is preliminary data.</text>
</comment>
<evidence type="ECO:0000256" key="3">
    <source>
        <dbReference type="ARBA" id="ARBA00023157"/>
    </source>
</evidence>
<name>X1CQA6_9ZZZZ</name>
<dbReference type="PROSITE" id="PS00194">
    <property type="entry name" value="THIOREDOXIN_1"/>
    <property type="match status" value="1"/>
</dbReference>
<keyword evidence="2" id="KW-0249">Electron transport</keyword>
<dbReference type="PROSITE" id="PS51352">
    <property type="entry name" value="THIOREDOXIN_2"/>
    <property type="match status" value="1"/>
</dbReference>
<evidence type="ECO:0000256" key="1">
    <source>
        <dbReference type="ARBA" id="ARBA00022448"/>
    </source>
</evidence>
<accession>X1CQA6</accession>
<dbReference type="AlphaFoldDB" id="X1CQA6"/>
<dbReference type="SUPFAM" id="SSF52833">
    <property type="entry name" value="Thioredoxin-like"/>
    <property type="match status" value="1"/>
</dbReference>
<evidence type="ECO:0000256" key="2">
    <source>
        <dbReference type="ARBA" id="ARBA00022982"/>
    </source>
</evidence>
<dbReference type="PANTHER" id="PTHR45663:SF11">
    <property type="entry name" value="GEO12009P1"/>
    <property type="match status" value="1"/>
</dbReference>
<dbReference type="InterPro" id="IPR036249">
    <property type="entry name" value="Thioredoxin-like_sf"/>
</dbReference>
<proteinExistence type="predicted"/>
<dbReference type="Gene3D" id="3.40.30.10">
    <property type="entry name" value="Glutaredoxin"/>
    <property type="match status" value="1"/>
</dbReference>
<dbReference type="GO" id="GO:0015035">
    <property type="term" value="F:protein-disulfide reductase activity"/>
    <property type="evidence" value="ECO:0007669"/>
    <property type="project" value="InterPro"/>
</dbReference>
<dbReference type="GO" id="GO:0045454">
    <property type="term" value="P:cell redox homeostasis"/>
    <property type="evidence" value="ECO:0007669"/>
    <property type="project" value="TreeGrafter"/>
</dbReference>
<dbReference type="CDD" id="cd02947">
    <property type="entry name" value="TRX_family"/>
    <property type="match status" value="1"/>
</dbReference>
<feature type="non-terminal residue" evidence="5">
    <location>
        <position position="1"/>
    </location>
</feature>
<dbReference type="PANTHER" id="PTHR45663">
    <property type="entry name" value="GEO12009P1"/>
    <property type="match status" value="1"/>
</dbReference>
<dbReference type="InterPro" id="IPR013766">
    <property type="entry name" value="Thioredoxin_domain"/>
</dbReference>
<evidence type="ECO:0000259" key="4">
    <source>
        <dbReference type="PROSITE" id="PS51352"/>
    </source>
</evidence>
<dbReference type="EMBL" id="BART01039029">
    <property type="protein sequence ID" value="GAH09982.1"/>
    <property type="molecule type" value="Genomic_DNA"/>
</dbReference>